<dbReference type="WBParaSite" id="maker-unitig_23537-snap-gene-0.1-mRNA-1">
    <property type="protein sequence ID" value="maker-unitig_23537-snap-gene-0.1-mRNA-1"/>
    <property type="gene ID" value="maker-unitig_23537-snap-gene-0.1"/>
</dbReference>
<proteinExistence type="predicted"/>
<protein>
    <submittedName>
        <fullName evidence="3">Nuclear protein MDM1</fullName>
    </submittedName>
</protein>
<sequence length="265" mass="29787">KAARATAVIKAYGTANAVEGLPISLFKAAQLSNKDGEQQRASCWEDIRYYVNVCDQHQHQHQHQPQHQHQHQHQHAASSTAESRHPSCRRLAAAKMAKAPPPASCDSVSSGSARKGSGPPRCIATTGWRASRRERNQDLGQQKNQDLSSKKNQDFESEKEPNLSQQRPRLSQQKNQDLSQQKNQDLSQQKEPSRKRKTRFNQAMRSQQKSATEPQRYSRAAAAQGQSSGQAESEPCDSEALRQHLMKEHGQQLAPGCWPRLYQQL</sequence>
<organism evidence="2 3">
    <name type="scientific">Macrostomum lignano</name>
    <dbReference type="NCBI Taxonomy" id="282301"/>
    <lineage>
        <taxon>Eukaryota</taxon>
        <taxon>Metazoa</taxon>
        <taxon>Spiralia</taxon>
        <taxon>Lophotrochozoa</taxon>
        <taxon>Platyhelminthes</taxon>
        <taxon>Rhabditophora</taxon>
        <taxon>Macrostomorpha</taxon>
        <taxon>Macrostomida</taxon>
        <taxon>Macrostomidae</taxon>
        <taxon>Macrostomum</taxon>
    </lineage>
</organism>
<evidence type="ECO:0000313" key="3">
    <source>
        <dbReference type="WBParaSite" id="maker-unitig_23537-snap-gene-0.1-mRNA-1"/>
    </source>
</evidence>
<keyword evidence="2" id="KW-1185">Reference proteome</keyword>
<dbReference type="AlphaFoldDB" id="A0A1I8F7J8"/>
<reference evidence="3" key="1">
    <citation type="submission" date="2016-11" db="UniProtKB">
        <authorList>
            <consortium name="WormBaseParasite"/>
        </authorList>
    </citation>
    <scope>IDENTIFICATION</scope>
</reference>
<evidence type="ECO:0000313" key="2">
    <source>
        <dbReference type="Proteomes" id="UP000095280"/>
    </source>
</evidence>
<feature type="compositionally biased region" description="Low complexity" evidence="1">
    <location>
        <begin position="220"/>
        <end position="233"/>
    </location>
</feature>
<feature type="compositionally biased region" description="Polar residues" evidence="1">
    <location>
        <begin position="138"/>
        <end position="147"/>
    </location>
</feature>
<dbReference type="Proteomes" id="UP000095280">
    <property type="component" value="Unplaced"/>
</dbReference>
<feature type="compositionally biased region" description="Basic residues" evidence="1">
    <location>
        <begin position="59"/>
        <end position="74"/>
    </location>
</feature>
<accession>A0A1I8F7J8</accession>
<evidence type="ECO:0000256" key="1">
    <source>
        <dbReference type="SAM" id="MobiDB-lite"/>
    </source>
</evidence>
<feature type="region of interest" description="Disordered" evidence="1">
    <location>
        <begin position="58"/>
        <end position="241"/>
    </location>
</feature>
<feature type="compositionally biased region" description="Polar residues" evidence="1">
    <location>
        <begin position="162"/>
        <end position="190"/>
    </location>
</feature>
<feature type="compositionally biased region" description="Polar residues" evidence="1">
    <location>
        <begin position="200"/>
        <end position="215"/>
    </location>
</feature>
<feature type="compositionally biased region" description="Basic and acidic residues" evidence="1">
    <location>
        <begin position="148"/>
        <end position="161"/>
    </location>
</feature>
<name>A0A1I8F7J8_9PLAT</name>